<dbReference type="Pfam" id="PF03929">
    <property type="entry name" value="PepSY_TM"/>
    <property type="match status" value="1"/>
</dbReference>
<evidence type="ECO:0000256" key="2">
    <source>
        <dbReference type="SAM" id="Phobius"/>
    </source>
</evidence>
<proteinExistence type="predicted"/>
<accession>A0ABT0YLJ3</accession>
<evidence type="ECO:0000256" key="1">
    <source>
        <dbReference type="SAM" id="MobiDB-lite"/>
    </source>
</evidence>
<organism evidence="3 4">
    <name type="scientific">Caldimonas mangrovi</name>
    <dbReference type="NCBI Taxonomy" id="2944811"/>
    <lineage>
        <taxon>Bacteria</taxon>
        <taxon>Pseudomonadati</taxon>
        <taxon>Pseudomonadota</taxon>
        <taxon>Betaproteobacteria</taxon>
        <taxon>Burkholderiales</taxon>
        <taxon>Sphaerotilaceae</taxon>
        <taxon>Caldimonas</taxon>
    </lineage>
</organism>
<dbReference type="Proteomes" id="UP001165541">
    <property type="component" value="Unassembled WGS sequence"/>
</dbReference>
<comment type="caution">
    <text evidence="3">The sequence shown here is derived from an EMBL/GenBank/DDBJ whole genome shotgun (WGS) entry which is preliminary data.</text>
</comment>
<dbReference type="RefSeq" id="WP_251777484.1">
    <property type="nucleotide sequence ID" value="NZ_JAMKFE010000003.1"/>
</dbReference>
<keyword evidence="4" id="KW-1185">Reference proteome</keyword>
<dbReference type="InterPro" id="IPR005625">
    <property type="entry name" value="PepSY-ass_TM"/>
</dbReference>
<dbReference type="PANTHER" id="PTHR34219">
    <property type="entry name" value="IRON-REGULATED INNER MEMBRANE PROTEIN-RELATED"/>
    <property type="match status" value="1"/>
</dbReference>
<gene>
    <name evidence="3" type="ORF">M8A51_07060</name>
</gene>
<sequence length="419" mass="47554">MNQRSFWVLAHRYAGLAIAFFLLIAGLTGALLAFNDEIDTALNPGLRLIDERPNETPLDALVLRERVGQQVPGAHFDYHPLHRDEGRTAALYAWRMEGPATSQAPVWYEIFADPYTGAVLGMRNRGAWVFDRVHFMPLVYQLHYALTIPYPWGMWLFGVVSFVWMFDCFVGAYLTFPRRRQGFFKGWKPAWLVKWSGSAYRINFDLHRAASLWLWGMLLMYAVSSVSLNLGHELYMPVLKRLVPTVDAHDKLPDLAANPVMQANMPWEQARARGRELMAAHAHRDGFTIEHEDSLFFERDHGAWRYAVRSSHDFSSDHGATSVYFSAQDAHGEEIVFEHPTIAPGNTFTSWLAALHTGKVFGLPYRLLVVVLGVVTALLCVTGVVIWLRKRQGRRLVSAERTTAQDRPSSRNVVAEDVA</sequence>
<feature type="transmembrane region" description="Helical" evidence="2">
    <location>
        <begin position="12"/>
        <end position="34"/>
    </location>
</feature>
<evidence type="ECO:0000313" key="4">
    <source>
        <dbReference type="Proteomes" id="UP001165541"/>
    </source>
</evidence>
<keyword evidence="2" id="KW-0472">Membrane</keyword>
<dbReference type="EMBL" id="JAMKFE010000003">
    <property type="protein sequence ID" value="MCM5679289.1"/>
    <property type="molecule type" value="Genomic_DNA"/>
</dbReference>
<evidence type="ECO:0000313" key="3">
    <source>
        <dbReference type="EMBL" id="MCM5679289.1"/>
    </source>
</evidence>
<reference evidence="3" key="1">
    <citation type="submission" date="2022-05" db="EMBL/GenBank/DDBJ databases">
        <title>Schlegelella sp. nov., isolated from mangrove soil.</title>
        <authorList>
            <person name="Liu Y."/>
            <person name="Ge X."/>
            <person name="Liu W."/>
        </authorList>
    </citation>
    <scope>NUCLEOTIDE SEQUENCE</scope>
    <source>
        <strain evidence="3">S2-27</strain>
    </source>
</reference>
<feature type="region of interest" description="Disordered" evidence="1">
    <location>
        <begin position="398"/>
        <end position="419"/>
    </location>
</feature>
<keyword evidence="2" id="KW-1133">Transmembrane helix</keyword>
<feature type="transmembrane region" description="Helical" evidence="2">
    <location>
        <begin position="210"/>
        <end position="230"/>
    </location>
</feature>
<feature type="compositionally biased region" description="Polar residues" evidence="1">
    <location>
        <begin position="400"/>
        <end position="412"/>
    </location>
</feature>
<dbReference type="PANTHER" id="PTHR34219:SF5">
    <property type="entry name" value="BLR4505 PROTEIN"/>
    <property type="match status" value="1"/>
</dbReference>
<protein>
    <submittedName>
        <fullName evidence="3">PepSY domain-containing protein</fullName>
    </submittedName>
</protein>
<feature type="transmembrane region" description="Helical" evidence="2">
    <location>
        <begin position="365"/>
        <end position="388"/>
    </location>
</feature>
<name>A0ABT0YLJ3_9BURK</name>
<feature type="transmembrane region" description="Helical" evidence="2">
    <location>
        <begin position="152"/>
        <end position="176"/>
    </location>
</feature>
<keyword evidence="2" id="KW-0812">Transmembrane</keyword>